<dbReference type="RefSeq" id="WP_024625682.1">
    <property type="nucleotide sequence ID" value="NZ_AYGX02000066.1"/>
</dbReference>
<evidence type="ECO:0000313" key="1">
    <source>
        <dbReference type="EMBL" id="KRO27840.1"/>
    </source>
</evidence>
<gene>
    <name evidence="1" type="ORF">DY78_GL002833</name>
</gene>
<sequence length="124" mass="14696">MKNIFDLNKVMALEEKNYSNCVLNKITLKYDENDIDQLKYVDAEFTVAGRQVRDRFFSGSDQRLQAFVGSMYPYTDKGQLSLDEWHNIPCSVGIQYHSYRGYENIQTRDWQWDGEYIDKQHVAH</sequence>
<keyword evidence="2" id="KW-1185">Reference proteome</keyword>
<protein>
    <submittedName>
        <fullName evidence="1">Uncharacterized protein</fullName>
    </submittedName>
</protein>
<organism evidence="1 2">
    <name type="scientific">Lactiplantibacillus fabifermentans DSM 21115</name>
    <dbReference type="NCBI Taxonomy" id="1413187"/>
    <lineage>
        <taxon>Bacteria</taxon>
        <taxon>Bacillati</taxon>
        <taxon>Bacillota</taxon>
        <taxon>Bacilli</taxon>
        <taxon>Lactobacillales</taxon>
        <taxon>Lactobacillaceae</taxon>
        <taxon>Lactiplantibacillus</taxon>
    </lineage>
</organism>
<reference evidence="1 2" key="1">
    <citation type="journal article" date="2015" name="Genome Announc.">
        <title>Expanding the biotechnology potential of lactobacilli through comparative genomics of 213 strains and associated genera.</title>
        <authorList>
            <person name="Sun Z."/>
            <person name="Harris H.M."/>
            <person name="McCann A."/>
            <person name="Guo C."/>
            <person name="Argimon S."/>
            <person name="Zhang W."/>
            <person name="Yang X."/>
            <person name="Jeffery I.B."/>
            <person name="Cooney J.C."/>
            <person name="Kagawa T.F."/>
            <person name="Liu W."/>
            <person name="Song Y."/>
            <person name="Salvetti E."/>
            <person name="Wrobel A."/>
            <person name="Rasinkangas P."/>
            <person name="Parkhill J."/>
            <person name="Rea M.C."/>
            <person name="O'Sullivan O."/>
            <person name="Ritari J."/>
            <person name="Douillard F.P."/>
            <person name="Paul Ross R."/>
            <person name="Yang R."/>
            <person name="Briner A.E."/>
            <person name="Felis G.E."/>
            <person name="de Vos W.M."/>
            <person name="Barrangou R."/>
            <person name="Klaenhammer T.R."/>
            <person name="Caufield P.W."/>
            <person name="Cui Y."/>
            <person name="Zhang H."/>
            <person name="O'Toole P.W."/>
        </authorList>
    </citation>
    <scope>NUCLEOTIDE SEQUENCE [LARGE SCALE GENOMIC DNA]</scope>
    <source>
        <strain evidence="1 2">DSM 21115</strain>
    </source>
</reference>
<proteinExistence type="predicted"/>
<evidence type="ECO:0000313" key="2">
    <source>
        <dbReference type="Proteomes" id="UP000050920"/>
    </source>
</evidence>
<name>A0A0R2NTS6_9LACO</name>
<dbReference type="AlphaFoldDB" id="A0A0R2NTS6"/>
<dbReference type="Proteomes" id="UP000050920">
    <property type="component" value="Unassembled WGS sequence"/>
</dbReference>
<dbReference type="EMBL" id="AYGX02000066">
    <property type="protein sequence ID" value="KRO27840.1"/>
    <property type="molecule type" value="Genomic_DNA"/>
</dbReference>
<accession>A0A0R2NTS6</accession>
<comment type="caution">
    <text evidence="1">The sequence shown here is derived from an EMBL/GenBank/DDBJ whole genome shotgun (WGS) entry which is preliminary data.</text>
</comment>